<dbReference type="KEGG" id="hfv:R50_0347"/>
<evidence type="ECO:0000313" key="2">
    <source>
        <dbReference type="EMBL" id="CAB1127853.1"/>
    </source>
</evidence>
<keyword evidence="1" id="KW-0812">Transmembrane</keyword>
<keyword evidence="3" id="KW-1185">Reference proteome</keyword>
<organism evidence="2 3">
    <name type="scientific">Candidatus Hydrogenisulfobacillus filiaventi</name>
    <dbReference type="NCBI Taxonomy" id="2707344"/>
    <lineage>
        <taxon>Bacteria</taxon>
        <taxon>Bacillati</taxon>
        <taxon>Bacillota</taxon>
        <taxon>Clostridia</taxon>
        <taxon>Eubacteriales</taxon>
        <taxon>Clostridiales Family XVII. Incertae Sedis</taxon>
        <taxon>Candidatus Hydrogenisulfobacillus</taxon>
    </lineage>
</organism>
<protein>
    <submittedName>
        <fullName evidence="2">Uncharacterized protein</fullName>
    </submittedName>
</protein>
<keyword evidence="1" id="KW-1133">Transmembrane helix</keyword>
<dbReference type="Proteomes" id="UP000503399">
    <property type="component" value="Chromosome"/>
</dbReference>
<feature type="transmembrane region" description="Helical" evidence="1">
    <location>
        <begin position="37"/>
        <end position="53"/>
    </location>
</feature>
<accession>A0A6F8ZDY4</accession>
<dbReference type="EMBL" id="LR778114">
    <property type="protein sequence ID" value="CAB1127853.1"/>
    <property type="molecule type" value="Genomic_DNA"/>
</dbReference>
<keyword evidence="1" id="KW-0472">Membrane</keyword>
<feature type="transmembrane region" description="Helical" evidence="1">
    <location>
        <begin position="65"/>
        <end position="87"/>
    </location>
</feature>
<gene>
    <name evidence="2" type="ORF">R50_0347</name>
</gene>
<evidence type="ECO:0000313" key="3">
    <source>
        <dbReference type="Proteomes" id="UP000503399"/>
    </source>
</evidence>
<dbReference type="AlphaFoldDB" id="A0A6F8ZDY4"/>
<sequence>MIRGRWPRRLVRRLTLVGATGGLSAYAGEPIPRSHLLLLASGVLLFLWMTWASGGPRRLRANAAFAFYVGLSLSSILIILLSPGRWWRRPRG</sequence>
<name>A0A6F8ZDY4_9FIRM</name>
<proteinExistence type="predicted"/>
<reference evidence="2 3" key="1">
    <citation type="submission" date="2020-02" db="EMBL/GenBank/DDBJ databases">
        <authorList>
            <person name="Hogendoorn C."/>
        </authorList>
    </citation>
    <scope>NUCLEOTIDE SEQUENCE [LARGE SCALE GENOMIC DNA]</scope>
    <source>
        <strain evidence="2">R501</strain>
    </source>
</reference>
<evidence type="ECO:0000256" key="1">
    <source>
        <dbReference type="SAM" id="Phobius"/>
    </source>
</evidence>